<proteinExistence type="predicted"/>
<dbReference type="Proteomes" id="UP000238634">
    <property type="component" value="Unassembled WGS sequence"/>
</dbReference>
<gene>
    <name evidence="1" type="ORF">C7B65_05890</name>
</gene>
<sequence length="76" mass="8628">MTIPLELKPEIEQQLLNQAAAKGLAVETFLEQLVETQLAQSQSPSKVLSDEEWEATLMQIAWFFDFKSHPVLATLR</sequence>
<dbReference type="AlphaFoldDB" id="A0A2T1DKD5"/>
<dbReference type="RefSeq" id="WP_073070651.1">
    <property type="nucleotide sequence ID" value="NZ_MPPI01000008.1"/>
</dbReference>
<dbReference type="OrthoDB" id="489120at2"/>
<reference evidence="1 2" key="1">
    <citation type="submission" date="2018-02" db="EMBL/GenBank/DDBJ databases">
        <authorList>
            <person name="Cohen D.B."/>
            <person name="Kent A.D."/>
        </authorList>
    </citation>
    <scope>NUCLEOTIDE SEQUENCE [LARGE SCALE GENOMIC DNA]</scope>
    <source>
        <strain evidence="1 2">ULC007</strain>
    </source>
</reference>
<keyword evidence="2" id="KW-1185">Reference proteome</keyword>
<organism evidence="1 2">
    <name type="scientific">Phormidesmis priestleyi ULC007</name>
    <dbReference type="NCBI Taxonomy" id="1920490"/>
    <lineage>
        <taxon>Bacteria</taxon>
        <taxon>Bacillati</taxon>
        <taxon>Cyanobacteriota</taxon>
        <taxon>Cyanophyceae</taxon>
        <taxon>Leptolyngbyales</taxon>
        <taxon>Leptolyngbyaceae</taxon>
        <taxon>Phormidesmis</taxon>
    </lineage>
</organism>
<accession>A0A2T1DKD5</accession>
<protein>
    <recommendedName>
        <fullName evidence="3">CopG family transcriptional regulator</fullName>
    </recommendedName>
</protein>
<dbReference type="STRING" id="1920490.GCA_001895925_03558"/>
<evidence type="ECO:0000313" key="2">
    <source>
        <dbReference type="Proteomes" id="UP000238634"/>
    </source>
</evidence>
<reference evidence="1 2" key="2">
    <citation type="submission" date="2018-03" db="EMBL/GenBank/DDBJ databases">
        <title>The ancient ancestry and fast evolution of plastids.</title>
        <authorList>
            <person name="Moore K.R."/>
            <person name="Magnabosco C."/>
            <person name="Momper L."/>
            <person name="Gold D.A."/>
            <person name="Bosak T."/>
            <person name="Fournier G.P."/>
        </authorList>
    </citation>
    <scope>NUCLEOTIDE SEQUENCE [LARGE SCALE GENOMIC DNA]</scope>
    <source>
        <strain evidence="1 2">ULC007</strain>
    </source>
</reference>
<name>A0A2T1DKD5_9CYAN</name>
<evidence type="ECO:0000313" key="1">
    <source>
        <dbReference type="EMBL" id="PSB20936.1"/>
    </source>
</evidence>
<comment type="caution">
    <text evidence="1">The sequence shown here is derived from an EMBL/GenBank/DDBJ whole genome shotgun (WGS) entry which is preliminary data.</text>
</comment>
<evidence type="ECO:0008006" key="3">
    <source>
        <dbReference type="Google" id="ProtNLM"/>
    </source>
</evidence>
<dbReference type="EMBL" id="PVWG01000004">
    <property type="protein sequence ID" value="PSB20936.1"/>
    <property type="molecule type" value="Genomic_DNA"/>
</dbReference>